<comment type="caution">
    <text evidence="1">The sequence shown here is derived from an EMBL/GenBank/DDBJ whole genome shotgun (WGS) entry which is preliminary data.</text>
</comment>
<gene>
    <name evidence="1" type="ORF">EZS27_035990</name>
</gene>
<dbReference type="AlphaFoldDB" id="A0A5J4PWB2"/>
<organism evidence="1">
    <name type="scientific">termite gut metagenome</name>
    <dbReference type="NCBI Taxonomy" id="433724"/>
    <lineage>
        <taxon>unclassified sequences</taxon>
        <taxon>metagenomes</taxon>
        <taxon>organismal metagenomes</taxon>
    </lineage>
</organism>
<sequence length="74" mass="8674">MGIPQQIISSELVEITLELKRINDYFLAYREKTDDSKEWVHTSLSKIENSIAQAVWSIGEIASDEFMWNTFYKD</sequence>
<reference evidence="1" key="1">
    <citation type="submission" date="2019-03" db="EMBL/GenBank/DDBJ databases">
        <title>Single cell metagenomics reveals metabolic interactions within the superorganism composed of flagellate Streblomastix strix and complex community of Bacteroidetes bacteria on its surface.</title>
        <authorList>
            <person name="Treitli S.C."/>
            <person name="Kolisko M."/>
            <person name="Husnik F."/>
            <person name="Keeling P."/>
            <person name="Hampl V."/>
        </authorList>
    </citation>
    <scope>NUCLEOTIDE SEQUENCE</scope>
    <source>
        <strain evidence="1">STM</strain>
    </source>
</reference>
<evidence type="ECO:0000313" key="1">
    <source>
        <dbReference type="EMBL" id="KAA6313200.1"/>
    </source>
</evidence>
<proteinExistence type="predicted"/>
<name>A0A5J4PWB2_9ZZZZ</name>
<accession>A0A5J4PWB2</accession>
<protein>
    <submittedName>
        <fullName evidence="1">Uncharacterized protein</fullName>
    </submittedName>
</protein>
<dbReference type="EMBL" id="SNRY01006166">
    <property type="protein sequence ID" value="KAA6313200.1"/>
    <property type="molecule type" value="Genomic_DNA"/>
</dbReference>